<dbReference type="Gene3D" id="3.30.450.20">
    <property type="entry name" value="PAS domain"/>
    <property type="match status" value="1"/>
</dbReference>
<dbReference type="GeneID" id="58978407"/>
<organism evidence="3">
    <name type="scientific">Methanothermobacter wolfeii</name>
    <name type="common">Methanobacterium wolfei</name>
    <dbReference type="NCBI Taxonomy" id="145261"/>
    <lineage>
        <taxon>Archaea</taxon>
        <taxon>Methanobacteriati</taxon>
        <taxon>Methanobacteriota</taxon>
        <taxon>Methanomada group</taxon>
        <taxon>Methanobacteria</taxon>
        <taxon>Methanobacteriales</taxon>
        <taxon>Methanobacteriaceae</taxon>
        <taxon>Methanothermobacter</taxon>
    </lineage>
</organism>
<dbReference type="CDD" id="cd00130">
    <property type="entry name" value="PAS"/>
    <property type="match status" value="1"/>
</dbReference>
<reference evidence="3" key="1">
    <citation type="submission" date="2022-09" db="EMBL/GenBank/DDBJ databases">
        <title>Characterization of three MwoI isoschizomers from sequenced genome and metagenomes.</title>
        <authorList>
            <person name="Fomenkov A."/>
            <person name="Xu S.Y."/>
            <person name="Roberts R.J."/>
        </authorList>
    </citation>
    <scope>NUCLEOTIDE SEQUENCE</scope>
    <source>
        <strain evidence="3">DSM 2970</strain>
    </source>
</reference>
<dbReference type="EMBL" id="CP104550">
    <property type="protein sequence ID" value="UXH32442.1"/>
    <property type="molecule type" value="Genomic_DNA"/>
</dbReference>
<sequence>MSEDYETLLTVLDNLMDGLIIIDKEMNVLLFNQSAADLFGVGSIHDVSGVNVFDFVHPEDRERAERIALKDMFEEDLQEINEFRAITADGREI</sequence>
<dbReference type="Pfam" id="PF00989">
    <property type="entry name" value="PAS"/>
    <property type="match status" value="1"/>
</dbReference>
<dbReference type="RefSeq" id="WP_074358818.1">
    <property type="nucleotide sequence ID" value="NZ_CP104550.1"/>
</dbReference>
<evidence type="ECO:0000313" key="2">
    <source>
        <dbReference type="EMBL" id="MEJ8542289.1"/>
    </source>
</evidence>
<feature type="domain" description="PAS" evidence="1">
    <location>
        <begin position="4"/>
        <end position="76"/>
    </location>
</feature>
<dbReference type="Proteomes" id="UP001369247">
    <property type="component" value="Unassembled WGS sequence"/>
</dbReference>
<dbReference type="PROSITE" id="PS50112">
    <property type="entry name" value="PAS"/>
    <property type="match status" value="1"/>
</dbReference>
<accession>A0A9E7RW01</accession>
<evidence type="ECO:0000313" key="4">
    <source>
        <dbReference type="Proteomes" id="UP001369247"/>
    </source>
</evidence>
<dbReference type="SUPFAM" id="SSF55785">
    <property type="entry name" value="PYP-like sensor domain (PAS domain)"/>
    <property type="match status" value="1"/>
</dbReference>
<name>A0A9E7RW01_METWO</name>
<dbReference type="NCBIfam" id="TIGR00229">
    <property type="entry name" value="sensory_box"/>
    <property type="match status" value="1"/>
</dbReference>
<dbReference type="SMART" id="SM00091">
    <property type="entry name" value="PAS"/>
    <property type="match status" value="1"/>
</dbReference>
<dbReference type="InterPro" id="IPR013767">
    <property type="entry name" value="PAS_fold"/>
</dbReference>
<keyword evidence="4" id="KW-1185">Reference proteome</keyword>
<gene>
    <name evidence="3" type="ORF">N5910_03940</name>
    <name evidence="2" type="ORF">U2150_02095</name>
</gene>
<dbReference type="InterPro" id="IPR035965">
    <property type="entry name" value="PAS-like_dom_sf"/>
</dbReference>
<protein>
    <submittedName>
        <fullName evidence="3">PAS domain-containing protein</fullName>
    </submittedName>
</protein>
<evidence type="ECO:0000259" key="1">
    <source>
        <dbReference type="PROSITE" id="PS50112"/>
    </source>
</evidence>
<proteinExistence type="predicted"/>
<dbReference type="GO" id="GO:0006355">
    <property type="term" value="P:regulation of DNA-templated transcription"/>
    <property type="evidence" value="ECO:0007669"/>
    <property type="project" value="InterPro"/>
</dbReference>
<dbReference type="EMBL" id="JAXUHJ010000004">
    <property type="protein sequence ID" value="MEJ8542289.1"/>
    <property type="molecule type" value="Genomic_DNA"/>
</dbReference>
<evidence type="ECO:0000313" key="3">
    <source>
        <dbReference type="EMBL" id="UXH32442.1"/>
    </source>
</evidence>
<dbReference type="GeneID" id="75106374"/>
<dbReference type="AlphaFoldDB" id="A0A9E7RW01"/>
<dbReference type="InterPro" id="IPR000014">
    <property type="entry name" value="PAS"/>
</dbReference>
<dbReference type="SMR" id="A0A9E7RW01"/>
<dbReference type="Proteomes" id="UP001065373">
    <property type="component" value="Chromosome"/>
</dbReference>
<dbReference type="KEGG" id="mwo:MWSIV6_0760"/>
<reference evidence="2 4" key="2">
    <citation type="submission" date="2023-12" db="EMBL/GenBank/DDBJ databases">
        <title>Phenotypic and Genomic Characterization of Methanothermobacter wolfeii Strain BSEL, a CO2-Capturing Archaeon with Minimal Nutrient Requirements.</title>
        <authorList>
            <person name="Ale Enriquez F."/>
            <person name="Ahring B.K."/>
        </authorList>
    </citation>
    <scope>NUCLEOTIDE SEQUENCE [LARGE SCALE GENOMIC DNA]</scope>
    <source>
        <strain evidence="2 4">BSEL-1</strain>
    </source>
</reference>